<keyword evidence="2" id="KW-0812">Transmembrane</keyword>
<organism evidence="3 4">
    <name type="scientific">Natronosalvus hydrolyticus</name>
    <dbReference type="NCBI Taxonomy" id="2979988"/>
    <lineage>
        <taxon>Archaea</taxon>
        <taxon>Methanobacteriati</taxon>
        <taxon>Methanobacteriota</taxon>
        <taxon>Stenosarchaea group</taxon>
        <taxon>Halobacteria</taxon>
        <taxon>Halobacteriales</taxon>
        <taxon>Natrialbaceae</taxon>
        <taxon>Natronosalvus</taxon>
    </lineage>
</organism>
<protein>
    <submittedName>
        <fullName evidence="3">Uncharacterized protein</fullName>
    </submittedName>
</protein>
<feature type="transmembrane region" description="Helical" evidence="2">
    <location>
        <begin position="12"/>
        <end position="31"/>
    </location>
</feature>
<feature type="region of interest" description="Disordered" evidence="1">
    <location>
        <begin position="40"/>
        <end position="64"/>
    </location>
</feature>
<keyword evidence="4" id="KW-1185">Reference proteome</keyword>
<evidence type="ECO:0000256" key="1">
    <source>
        <dbReference type="SAM" id="MobiDB-lite"/>
    </source>
</evidence>
<evidence type="ECO:0000256" key="2">
    <source>
        <dbReference type="SAM" id="Phobius"/>
    </source>
</evidence>
<dbReference type="RefSeq" id="WP_342808021.1">
    <property type="nucleotide sequence ID" value="NZ_JAOPJZ010000004.1"/>
</dbReference>
<name>A0AAP2Z7T2_9EURY</name>
<proteinExistence type="predicted"/>
<comment type="caution">
    <text evidence="3">The sequence shown here is derived from an EMBL/GenBank/DDBJ whole genome shotgun (WGS) entry which is preliminary data.</text>
</comment>
<sequence>MVSDDRAFDLVILTPVLLPIAIISVVGLIIFEHVIRGSSDGEENVFSGLTDRSSEVRTESDEPK</sequence>
<keyword evidence="2" id="KW-1133">Transmembrane helix</keyword>
<feature type="compositionally biased region" description="Basic and acidic residues" evidence="1">
    <location>
        <begin position="52"/>
        <end position="64"/>
    </location>
</feature>
<accession>A0AAP2Z7T2</accession>
<gene>
    <name evidence="3" type="ORF">OB919_07555</name>
</gene>
<reference evidence="3 4" key="1">
    <citation type="submission" date="2022-09" db="EMBL/GenBank/DDBJ databases">
        <title>Enrichment on poylsaccharides allowed isolation of novel metabolic and taxonomic groups of Haloarchaea.</title>
        <authorList>
            <person name="Sorokin D.Y."/>
            <person name="Elcheninov A.G."/>
            <person name="Khizhniak T.V."/>
            <person name="Kolganova T.V."/>
            <person name="Kublanov I.V."/>
        </authorList>
    </citation>
    <scope>NUCLEOTIDE SEQUENCE [LARGE SCALE GENOMIC DNA]</scope>
    <source>
        <strain evidence="3 4">AArc-curdl1</strain>
    </source>
</reference>
<dbReference type="EMBL" id="JAOPJZ010000004">
    <property type="protein sequence ID" value="MCU4751838.1"/>
    <property type="molecule type" value="Genomic_DNA"/>
</dbReference>
<dbReference type="AlphaFoldDB" id="A0AAP2Z7T2"/>
<dbReference type="Proteomes" id="UP001321047">
    <property type="component" value="Unassembled WGS sequence"/>
</dbReference>
<evidence type="ECO:0000313" key="4">
    <source>
        <dbReference type="Proteomes" id="UP001321047"/>
    </source>
</evidence>
<evidence type="ECO:0000313" key="3">
    <source>
        <dbReference type="EMBL" id="MCU4751838.1"/>
    </source>
</evidence>
<keyword evidence="2" id="KW-0472">Membrane</keyword>